<dbReference type="PROSITE" id="PS50110">
    <property type="entry name" value="RESPONSE_REGULATORY"/>
    <property type="match status" value="1"/>
</dbReference>
<accession>A0AAD6XUR5</accession>
<organism evidence="6 7">
    <name type="scientific">Mycena belliarum</name>
    <dbReference type="NCBI Taxonomy" id="1033014"/>
    <lineage>
        <taxon>Eukaryota</taxon>
        <taxon>Fungi</taxon>
        <taxon>Dikarya</taxon>
        <taxon>Basidiomycota</taxon>
        <taxon>Agaricomycotina</taxon>
        <taxon>Agaricomycetes</taxon>
        <taxon>Agaricomycetidae</taxon>
        <taxon>Agaricales</taxon>
        <taxon>Marasmiineae</taxon>
        <taxon>Mycenaceae</taxon>
        <taxon>Mycena</taxon>
    </lineage>
</organism>
<dbReference type="PANTHER" id="PTHR45339">
    <property type="entry name" value="HYBRID SIGNAL TRANSDUCTION HISTIDINE KINASE J"/>
    <property type="match status" value="1"/>
</dbReference>
<dbReference type="GO" id="GO:0000160">
    <property type="term" value="P:phosphorelay signal transduction system"/>
    <property type="evidence" value="ECO:0007669"/>
    <property type="project" value="UniProtKB-KW"/>
</dbReference>
<feature type="domain" description="Response regulatory" evidence="5">
    <location>
        <begin position="62"/>
        <end position="185"/>
    </location>
</feature>
<evidence type="ECO:0000313" key="7">
    <source>
        <dbReference type="Proteomes" id="UP001222325"/>
    </source>
</evidence>
<dbReference type="PANTHER" id="PTHR45339:SF1">
    <property type="entry name" value="HYBRID SIGNAL TRANSDUCTION HISTIDINE KINASE J"/>
    <property type="match status" value="1"/>
</dbReference>
<keyword evidence="1 3" id="KW-0597">Phosphoprotein</keyword>
<keyword evidence="2" id="KW-0902">Two-component regulatory system</keyword>
<evidence type="ECO:0000256" key="2">
    <source>
        <dbReference type="ARBA" id="ARBA00023012"/>
    </source>
</evidence>
<dbReference type="Gene3D" id="3.40.50.2300">
    <property type="match status" value="1"/>
</dbReference>
<dbReference type="AlphaFoldDB" id="A0AAD6XUR5"/>
<dbReference type="InterPro" id="IPR001789">
    <property type="entry name" value="Sig_transdc_resp-reg_receiver"/>
</dbReference>
<dbReference type="InterPro" id="IPR011006">
    <property type="entry name" value="CheY-like_superfamily"/>
</dbReference>
<dbReference type="SUPFAM" id="SSF52172">
    <property type="entry name" value="CheY-like"/>
    <property type="match status" value="1"/>
</dbReference>
<dbReference type="EMBL" id="JARJCN010000024">
    <property type="protein sequence ID" value="KAJ7089182.1"/>
    <property type="molecule type" value="Genomic_DNA"/>
</dbReference>
<protein>
    <recommendedName>
        <fullName evidence="5">Response regulatory domain-containing protein</fullName>
    </recommendedName>
</protein>
<name>A0AAD6XUR5_9AGAR</name>
<dbReference type="Proteomes" id="UP001222325">
    <property type="component" value="Unassembled WGS sequence"/>
</dbReference>
<evidence type="ECO:0000256" key="3">
    <source>
        <dbReference type="PROSITE-ProRule" id="PRU00169"/>
    </source>
</evidence>
<sequence length="201" mass="21717">MQGSIVAKSRKGVGTSFTVVFPVQDIEVAPPGTPRTMRRQHISPVPPPLPSEPDAVAAASDPPPLPAPHAISRKILVAMLKRLNATAYQAEDGLAALDVFEEVHPHVVWTDVSMPRMDGVTSAKEMRRMEREKGWAPCHIVAITGLGLTDEHIRREALLGPAALDGWLIKGQTNMNSLKKSLVAVRLKLSRTHPHPGVGPP</sequence>
<evidence type="ECO:0000259" key="5">
    <source>
        <dbReference type="PROSITE" id="PS50110"/>
    </source>
</evidence>
<evidence type="ECO:0000256" key="1">
    <source>
        <dbReference type="ARBA" id="ARBA00022553"/>
    </source>
</evidence>
<dbReference type="Pfam" id="PF00072">
    <property type="entry name" value="Response_reg"/>
    <property type="match status" value="1"/>
</dbReference>
<keyword evidence="7" id="KW-1185">Reference proteome</keyword>
<comment type="caution">
    <text evidence="6">The sequence shown here is derived from an EMBL/GenBank/DDBJ whole genome shotgun (WGS) entry which is preliminary data.</text>
</comment>
<feature type="modified residue" description="4-aspartylphosphate" evidence="3">
    <location>
        <position position="111"/>
    </location>
</feature>
<dbReference type="SMART" id="SM00448">
    <property type="entry name" value="REC"/>
    <property type="match status" value="1"/>
</dbReference>
<reference evidence="6" key="1">
    <citation type="submission" date="2023-03" db="EMBL/GenBank/DDBJ databases">
        <title>Massive genome expansion in bonnet fungi (Mycena s.s.) driven by repeated elements and novel gene families across ecological guilds.</title>
        <authorList>
            <consortium name="Lawrence Berkeley National Laboratory"/>
            <person name="Harder C.B."/>
            <person name="Miyauchi S."/>
            <person name="Viragh M."/>
            <person name="Kuo A."/>
            <person name="Thoen E."/>
            <person name="Andreopoulos B."/>
            <person name="Lu D."/>
            <person name="Skrede I."/>
            <person name="Drula E."/>
            <person name="Henrissat B."/>
            <person name="Morin E."/>
            <person name="Kohler A."/>
            <person name="Barry K."/>
            <person name="LaButti K."/>
            <person name="Morin E."/>
            <person name="Salamov A."/>
            <person name="Lipzen A."/>
            <person name="Mereny Z."/>
            <person name="Hegedus B."/>
            <person name="Baldrian P."/>
            <person name="Stursova M."/>
            <person name="Weitz H."/>
            <person name="Taylor A."/>
            <person name="Grigoriev I.V."/>
            <person name="Nagy L.G."/>
            <person name="Martin F."/>
            <person name="Kauserud H."/>
        </authorList>
    </citation>
    <scope>NUCLEOTIDE SEQUENCE</scope>
    <source>
        <strain evidence="6">CBHHK173m</strain>
    </source>
</reference>
<gene>
    <name evidence="6" type="ORF">B0H15DRAFT_839790</name>
</gene>
<evidence type="ECO:0000256" key="4">
    <source>
        <dbReference type="SAM" id="MobiDB-lite"/>
    </source>
</evidence>
<proteinExistence type="predicted"/>
<feature type="region of interest" description="Disordered" evidence="4">
    <location>
        <begin position="30"/>
        <end position="61"/>
    </location>
</feature>
<dbReference type="CDD" id="cd17546">
    <property type="entry name" value="REC_hyHK_CKI1_RcsC-like"/>
    <property type="match status" value="1"/>
</dbReference>
<evidence type="ECO:0000313" key="6">
    <source>
        <dbReference type="EMBL" id="KAJ7089182.1"/>
    </source>
</evidence>